<keyword evidence="1" id="KW-0812">Transmembrane</keyword>
<dbReference type="EMBL" id="JACGXL010000003">
    <property type="protein sequence ID" value="MBA8888272.1"/>
    <property type="molecule type" value="Genomic_DNA"/>
</dbReference>
<dbReference type="Proteomes" id="UP000550401">
    <property type="component" value="Unassembled WGS sequence"/>
</dbReference>
<keyword evidence="4" id="KW-1185">Reference proteome</keyword>
<comment type="caution">
    <text evidence="3">The sequence shown here is derived from an EMBL/GenBank/DDBJ whole genome shotgun (WGS) entry which is preliminary data.</text>
</comment>
<evidence type="ECO:0000256" key="1">
    <source>
        <dbReference type="SAM" id="Phobius"/>
    </source>
</evidence>
<dbReference type="InterPro" id="IPR036938">
    <property type="entry name" value="PAP2/HPO_sf"/>
</dbReference>
<proteinExistence type="predicted"/>
<feature type="transmembrane region" description="Helical" evidence="1">
    <location>
        <begin position="179"/>
        <end position="201"/>
    </location>
</feature>
<feature type="domain" description="Phosphatidic acid phosphatase type 2/haloperoxidase" evidence="2">
    <location>
        <begin position="85"/>
        <end position="198"/>
    </location>
</feature>
<evidence type="ECO:0000313" key="4">
    <source>
        <dbReference type="Proteomes" id="UP000550401"/>
    </source>
</evidence>
<evidence type="ECO:0000313" key="3">
    <source>
        <dbReference type="EMBL" id="MBA8888272.1"/>
    </source>
</evidence>
<protein>
    <submittedName>
        <fullName evidence="3">Membrane-associated phospholipid phosphatase</fullName>
    </submittedName>
</protein>
<name>A0A839F2L1_9GAMM</name>
<dbReference type="SMART" id="SM00014">
    <property type="entry name" value="acidPPc"/>
    <property type="match status" value="1"/>
</dbReference>
<feature type="transmembrane region" description="Helical" evidence="1">
    <location>
        <begin position="58"/>
        <end position="77"/>
    </location>
</feature>
<feature type="transmembrane region" description="Helical" evidence="1">
    <location>
        <begin position="86"/>
        <end position="104"/>
    </location>
</feature>
<reference evidence="3 4" key="1">
    <citation type="submission" date="2020-07" db="EMBL/GenBank/DDBJ databases">
        <title>Genomic Encyclopedia of Type Strains, Phase IV (KMG-V): Genome sequencing to study the core and pangenomes of soil and plant-associated prokaryotes.</title>
        <authorList>
            <person name="Whitman W."/>
        </authorList>
    </citation>
    <scope>NUCLEOTIDE SEQUENCE [LARGE SCALE GENOMIC DNA]</scope>
    <source>
        <strain evidence="3 4">RH2WT43</strain>
    </source>
</reference>
<dbReference type="RefSeq" id="WP_182531320.1">
    <property type="nucleotide sequence ID" value="NZ_JACGXL010000003.1"/>
</dbReference>
<dbReference type="Gene3D" id="1.20.144.10">
    <property type="entry name" value="Phosphatidic acid phosphatase type 2/haloperoxidase"/>
    <property type="match status" value="1"/>
</dbReference>
<dbReference type="Pfam" id="PF01569">
    <property type="entry name" value="PAP2"/>
    <property type="match status" value="1"/>
</dbReference>
<dbReference type="InterPro" id="IPR000326">
    <property type="entry name" value="PAP2/HPO"/>
</dbReference>
<organism evidence="3 4">
    <name type="scientific">Dokdonella fugitiva</name>
    <dbReference type="NCBI Taxonomy" id="328517"/>
    <lineage>
        <taxon>Bacteria</taxon>
        <taxon>Pseudomonadati</taxon>
        <taxon>Pseudomonadota</taxon>
        <taxon>Gammaproteobacteria</taxon>
        <taxon>Lysobacterales</taxon>
        <taxon>Rhodanobacteraceae</taxon>
        <taxon>Dokdonella</taxon>
    </lineage>
</organism>
<gene>
    <name evidence="3" type="ORF">FHW12_002496</name>
</gene>
<feature type="transmembrane region" description="Helical" evidence="1">
    <location>
        <begin position="124"/>
        <end position="148"/>
    </location>
</feature>
<dbReference type="AlphaFoldDB" id="A0A839F2L1"/>
<evidence type="ECO:0000259" key="2">
    <source>
        <dbReference type="SMART" id="SM00014"/>
    </source>
</evidence>
<dbReference type="SUPFAM" id="SSF48317">
    <property type="entry name" value="Acid phosphatase/Vanadium-dependent haloperoxidase"/>
    <property type="match status" value="1"/>
</dbReference>
<sequence>MDRRLLAWAVLAATLFMLLGFAGIDRPLAEWVRASGIENAAPFVLGLGALDTVAGMPIWFWLAGCVALALGVIGWAARRHARWPRALLAAGVVQVATLHTMSFGKDLFGRLRPHQLLDGGDWSHAWHAGGVSFPSGHSAFYFGLLLPLAAACPRAWQRAVLIAIPVFAILARIDMAKHFLSDVSASALIAALYALLAATLLRRWLPAPRVATARPSVSNA</sequence>
<accession>A0A839F2L1</accession>
<keyword evidence="1" id="KW-1133">Transmembrane helix</keyword>
<keyword evidence="1" id="KW-0472">Membrane</keyword>
<feature type="transmembrane region" description="Helical" evidence="1">
    <location>
        <begin position="155"/>
        <end position="173"/>
    </location>
</feature>